<feature type="domain" description="Period circadian-like C-terminal" evidence="4">
    <location>
        <begin position="38"/>
        <end position="208"/>
    </location>
</feature>
<dbReference type="GO" id="GO:0000976">
    <property type="term" value="F:transcription cis-regulatory region binding"/>
    <property type="evidence" value="ECO:0007669"/>
    <property type="project" value="TreeGrafter"/>
</dbReference>
<dbReference type="InterPro" id="IPR050760">
    <property type="entry name" value="Period_circadian_regulator"/>
</dbReference>
<dbReference type="Pfam" id="PF12114">
    <property type="entry name" value="Period_C"/>
    <property type="match status" value="1"/>
</dbReference>
<dbReference type="GO" id="GO:0005634">
    <property type="term" value="C:nucleus"/>
    <property type="evidence" value="ECO:0007669"/>
    <property type="project" value="UniProtKB-SubCell"/>
</dbReference>
<name>L5M0N5_MYODS</name>
<evidence type="ECO:0000313" key="6">
    <source>
        <dbReference type="Proteomes" id="UP000010556"/>
    </source>
</evidence>
<evidence type="ECO:0000256" key="3">
    <source>
        <dbReference type="SAM" id="MobiDB-lite"/>
    </source>
</evidence>
<dbReference type="GO" id="GO:0043153">
    <property type="term" value="P:entrainment of circadian clock by photoperiod"/>
    <property type="evidence" value="ECO:0007669"/>
    <property type="project" value="TreeGrafter"/>
</dbReference>
<evidence type="ECO:0000313" key="5">
    <source>
        <dbReference type="EMBL" id="ELK31830.1"/>
    </source>
</evidence>
<dbReference type="PANTHER" id="PTHR11269">
    <property type="entry name" value="PERIOD CIRCADIAN PROTEIN"/>
    <property type="match status" value="1"/>
</dbReference>
<feature type="region of interest" description="Disordered" evidence="3">
    <location>
        <begin position="228"/>
        <end position="295"/>
    </location>
</feature>
<feature type="compositionally biased region" description="Low complexity" evidence="3">
    <location>
        <begin position="84"/>
        <end position="101"/>
    </location>
</feature>
<evidence type="ECO:0000256" key="1">
    <source>
        <dbReference type="ARBA" id="ARBA00004123"/>
    </source>
</evidence>
<keyword evidence="2" id="KW-0539">Nucleus</keyword>
<dbReference type="EMBL" id="KB105946">
    <property type="protein sequence ID" value="ELK31830.1"/>
    <property type="molecule type" value="Genomic_DNA"/>
</dbReference>
<accession>L5M0N5</accession>
<evidence type="ECO:0000256" key="2">
    <source>
        <dbReference type="ARBA" id="ARBA00023242"/>
    </source>
</evidence>
<protein>
    <submittedName>
        <fullName evidence="5">Period circadian protein like protein 1</fullName>
    </submittedName>
</protein>
<feature type="region of interest" description="Disordered" evidence="3">
    <location>
        <begin position="59"/>
        <end position="104"/>
    </location>
</feature>
<dbReference type="InterPro" id="IPR022728">
    <property type="entry name" value="Period_circadian-like_C"/>
</dbReference>
<dbReference type="Proteomes" id="UP000010556">
    <property type="component" value="Unassembled WGS sequence"/>
</dbReference>
<feature type="compositionally biased region" description="Low complexity" evidence="3">
    <location>
        <begin position="59"/>
        <end position="68"/>
    </location>
</feature>
<dbReference type="PANTHER" id="PTHR11269:SF8">
    <property type="entry name" value="PERIOD CIRCADIAN PROTEIN HOMOLOG 1"/>
    <property type="match status" value="1"/>
</dbReference>
<comment type="subcellular location">
    <subcellularLocation>
        <location evidence="1">Nucleus</location>
    </subcellularLocation>
</comment>
<dbReference type="GO" id="GO:0005737">
    <property type="term" value="C:cytoplasm"/>
    <property type="evidence" value="ECO:0007669"/>
    <property type="project" value="TreeGrafter"/>
</dbReference>
<dbReference type="GO" id="GO:0032922">
    <property type="term" value="P:circadian regulation of gene expression"/>
    <property type="evidence" value="ECO:0007669"/>
    <property type="project" value="TreeGrafter"/>
</dbReference>
<proteinExistence type="predicted"/>
<sequence>MVQHHVPTLRQLSAPSFWPQCRGVGSETAWVEVTESSNQDALSGSSDLLELLLQEDSRSGTGSAASGSLGSGLGSGSGSGSHEGGSTSASITRSSQSSHTSKYFGSIDSSEAEAGAAQAKAEPGDQVIKYVLQDPIWLLMANADQRVMMTYQVPSRDMASVLKQDRERLRAMQKQQPRFSEDQRRELGAVHSWVRKGQLPRVLDVMACVDCASSTQNLGHPEDPLFSGLDGLGLEPMEEGGGEGGGGSCEDEGRDEAQAQAGAGVSSFQDLAMEEEEQGGSSSSPALPATENGTS</sequence>
<keyword evidence="6" id="KW-1185">Reference proteome</keyword>
<dbReference type="GO" id="GO:0001222">
    <property type="term" value="F:transcription corepressor binding"/>
    <property type="evidence" value="ECO:0007669"/>
    <property type="project" value="TreeGrafter"/>
</dbReference>
<dbReference type="AlphaFoldDB" id="L5M0N5"/>
<feature type="compositionally biased region" description="Gly residues" evidence="3">
    <location>
        <begin position="69"/>
        <end position="83"/>
    </location>
</feature>
<evidence type="ECO:0000259" key="4">
    <source>
        <dbReference type="Pfam" id="PF12114"/>
    </source>
</evidence>
<reference evidence="6" key="1">
    <citation type="journal article" date="2013" name="Science">
        <title>Comparative analysis of bat genomes provides insight into the evolution of flight and immunity.</title>
        <authorList>
            <person name="Zhang G."/>
            <person name="Cowled C."/>
            <person name="Shi Z."/>
            <person name="Huang Z."/>
            <person name="Bishop-Lilly K.A."/>
            <person name="Fang X."/>
            <person name="Wynne J.W."/>
            <person name="Xiong Z."/>
            <person name="Baker M.L."/>
            <person name="Zhao W."/>
            <person name="Tachedjian M."/>
            <person name="Zhu Y."/>
            <person name="Zhou P."/>
            <person name="Jiang X."/>
            <person name="Ng J."/>
            <person name="Yang L."/>
            <person name="Wu L."/>
            <person name="Xiao J."/>
            <person name="Feng Y."/>
            <person name="Chen Y."/>
            <person name="Sun X."/>
            <person name="Zhang Y."/>
            <person name="Marsh G.A."/>
            <person name="Crameri G."/>
            <person name="Broder C.C."/>
            <person name="Frey K.G."/>
            <person name="Wang L.F."/>
            <person name="Wang J."/>
        </authorList>
    </citation>
    <scope>NUCLEOTIDE SEQUENCE [LARGE SCALE GENOMIC DNA]</scope>
</reference>
<organism evidence="5 6">
    <name type="scientific">Myotis davidii</name>
    <name type="common">David's myotis</name>
    <dbReference type="NCBI Taxonomy" id="225400"/>
    <lineage>
        <taxon>Eukaryota</taxon>
        <taxon>Metazoa</taxon>
        <taxon>Chordata</taxon>
        <taxon>Craniata</taxon>
        <taxon>Vertebrata</taxon>
        <taxon>Euteleostomi</taxon>
        <taxon>Mammalia</taxon>
        <taxon>Eutheria</taxon>
        <taxon>Laurasiatheria</taxon>
        <taxon>Chiroptera</taxon>
        <taxon>Yangochiroptera</taxon>
        <taxon>Vespertilionidae</taxon>
        <taxon>Myotis</taxon>
    </lineage>
</organism>
<dbReference type="GO" id="GO:0000122">
    <property type="term" value="P:negative regulation of transcription by RNA polymerase II"/>
    <property type="evidence" value="ECO:0007669"/>
    <property type="project" value="TreeGrafter"/>
</dbReference>
<gene>
    <name evidence="5" type="ORF">MDA_GLEAN10018334</name>
</gene>